<feature type="signal peptide" evidence="2">
    <location>
        <begin position="1"/>
        <end position="26"/>
    </location>
</feature>
<feature type="chain" id="PRO_5045358252" description="Lipoprotein" evidence="2">
    <location>
        <begin position="27"/>
        <end position="55"/>
    </location>
</feature>
<keyword evidence="4" id="KW-1185">Reference proteome</keyword>
<sequence length="55" mass="5978">MPINKGTTCVLLVMIFFVLSMNSCDTKDGLRGQQPPPEHQGIAPWGLSFPGSKCE</sequence>
<evidence type="ECO:0008006" key="5">
    <source>
        <dbReference type="Google" id="ProtNLM"/>
    </source>
</evidence>
<evidence type="ECO:0000313" key="4">
    <source>
        <dbReference type="Proteomes" id="UP000826656"/>
    </source>
</evidence>
<accession>A0ABQ7W3E1</accession>
<name>A0ABQ7W3E1_SOLTU</name>
<evidence type="ECO:0000256" key="1">
    <source>
        <dbReference type="SAM" id="MobiDB-lite"/>
    </source>
</evidence>
<dbReference type="EMBL" id="JAIVGD010000005">
    <property type="protein sequence ID" value="KAH0774494.1"/>
    <property type="molecule type" value="Genomic_DNA"/>
</dbReference>
<feature type="region of interest" description="Disordered" evidence="1">
    <location>
        <begin position="27"/>
        <end position="55"/>
    </location>
</feature>
<keyword evidence="2" id="KW-0732">Signal</keyword>
<dbReference type="Proteomes" id="UP000826656">
    <property type="component" value="Unassembled WGS sequence"/>
</dbReference>
<proteinExistence type="predicted"/>
<gene>
    <name evidence="3" type="ORF">KY290_011631</name>
</gene>
<protein>
    <recommendedName>
        <fullName evidence="5">Lipoprotein</fullName>
    </recommendedName>
</protein>
<evidence type="ECO:0000256" key="2">
    <source>
        <dbReference type="SAM" id="SignalP"/>
    </source>
</evidence>
<evidence type="ECO:0000313" key="3">
    <source>
        <dbReference type="EMBL" id="KAH0774494.1"/>
    </source>
</evidence>
<comment type="caution">
    <text evidence="3">The sequence shown here is derived from an EMBL/GenBank/DDBJ whole genome shotgun (WGS) entry which is preliminary data.</text>
</comment>
<organism evidence="3 4">
    <name type="scientific">Solanum tuberosum</name>
    <name type="common">Potato</name>
    <dbReference type="NCBI Taxonomy" id="4113"/>
    <lineage>
        <taxon>Eukaryota</taxon>
        <taxon>Viridiplantae</taxon>
        <taxon>Streptophyta</taxon>
        <taxon>Embryophyta</taxon>
        <taxon>Tracheophyta</taxon>
        <taxon>Spermatophyta</taxon>
        <taxon>Magnoliopsida</taxon>
        <taxon>eudicotyledons</taxon>
        <taxon>Gunneridae</taxon>
        <taxon>Pentapetalae</taxon>
        <taxon>asterids</taxon>
        <taxon>lamiids</taxon>
        <taxon>Solanales</taxon>
        <taxon>Solanaceae</taxon>
        <taxon>Solanoideae</taxon>
        <taxon>Solaneae</taxon>
        <taxon>Solanum</taxon>
    </lineage>
</organism>
<reference evidence="3 4" key="1">
    <citation type="journal article" date="2021" name="bioRxiv">
        <title>Chromosome-scale and haplotype-resolved genome assembly of a tetraploid potato cultivar.</title>
        <authorList>
            <person name="Sun H."/>
            <person name="Jiao W.-B."/>
            <person name="Krause K."/>
            <person name="Campoy J.A."/>
            <person name="Goel M."/>
            <person name="Folz-Donahue K."/>
            <person name="Kukat C."/>
            <person name="Huettel B."/>
            <person name="Schneeberger K."/>
        </authorList>
    </citation>
    <scope>NUCLEOTIDE SEQUENCE [LARGE SCALE GENOMIC DNA]</scope>
    <source>
        <strain evidence="3">SolTubOtavaFocal</strain>
        <tissue evidence="3">Leaves</tissue>
    </source>
</reference>